<name>A0A9J5X978_SOLCO</name>
<dbReference type="PROSITE" id="PS51294">
    <property type="entry name" value="HTH_MYB"/>
    <property type="match status" value="1"/>
</dbReference>
<keyword evidence="3" id="KW-0238">DNA-binding</keyword>
<comment type="subcellular location">
    <subcellularLocation>
        <location evidence="1">Nucleus</location>
    </subcellularLocation>
</comment>
<evidence type="ECO:0000259" key="6">
    <source>
        <dbReference type="PROSITE" id="PS51294"/>
    </source>
</evidence>
<dbReference type="GO" id="GO:0009739">
    <property type="term" value="P:response to gibberellin"/>
    <property type="evidence" value="ECO:0007669"/>
    <property type="project" value="TreeGrafter"/>
</dbReference>
<dbReference type="InterPro" id="IPR017930">
    <property type="entry name" value="Myb_dom"/>
</dbReference>
<dbReference type="GO" id="GO:0006355">
    <property type="term" value="P:regulation of DNA-templated transcription"/>
    <property type="evidence" value="ECO:0007669"/>
    <property type="project" value="UniProtKB-ARBA"/>
</dbReference>
<proteinExistence type="predicted"/>
<keyword evidence="8" id="KW-1185">Reference proteome</keyword>
<dbReference type="GO" id="GO:0009751">
    <property type="term" value="P:response to salicylic acid"/>
    <property type="evidence" value="ECO:0007669"/>
    <property type="project" value="TreeGrafter"/>
</dbReference>
<keyword evidence="2" id="KW-0805">Transcription regulation</keyword>
<dbReference type="InterPro" id="IPR052245">
    <property type="entry name" value="Plant_Stress_Dev_TF"/>
</dbReference>
<evidence type="ECO:0000313" key="8">
    <source>
        <dbReference type="Proteomes" id="UP000824120"/>
    </source>
</evidence>
<dbReference type="PANTHER" id="PTHR44191">
    <property type="entry name" value="TRANSCRIPTION FACTOR KUA1"/>
    <property type="match status" value="1"/>
</dbReference>
<evidence type="ECO:0000256" key="4">
    <source>
        <dbReference type="ARBA" id="ARBA00023163"/>
    </source>
</evidence>
<dbReference type="InterPro" id="IPR009057">
    <property type="entry name" value="Homeodomain-like_sf"/>
</dbReference>
<dbReference type="PANTHER" id="PTHR44191:SF73">
    <property type="entry name" value="I-BOX BINDING FACTOR"/>
    <property type="match status" value="1"/>
</dbReference>
<dbReference type="GO" id="GO:0005634">
    <property type="term" value="C:nucleus"/>
    <property type="evidence" value="ECO:0007669"/>
    <property type="project" value="UniProtKB-SubCell"/>
</dbReference>
<dbReference type="NCBIfam" id="TIGR01557">
    <property type="entry name" value="myb_SHAQKYF"/>
    <property type="match status" value="1"/>
</dbReference>
<dbReference type="EMBL" id="JACXVP010000009">
    <property type="protein sequence ID" value="KAG5584386.1"/>
    <property type="molecule type" value="Genomic_DNA"/>
</dbReference>
<gene>
    <name evidence="7" type="ORF">H5410_044820</name>
</gene>
<feature type="domain" description="HTH myb-type" evidence="6">
    <location>
        <begin position="89"/>
        <end position="150"/>
    </location>
</feature>
<dbReference type="OrthoDB" id="1314446at2759"/>
<reference evidence="7 8" key="1">
    <citation type="submission" date="2020-09" db="EMBL/GenBank/DDBJ databases">
        <title>De no assembly of potato wild relative species, Solanum commersonii.</title>
        <authorList>
            <person name="Cho K."/>
        </authorList>
    </citation>
    <scope>NUCLEOTIDE SEQUENCE [LARGE SCALE GENOMIC DNA]</scope>
    <source>
        <strain evidence="7">LZ3.2</strain>
        <tissue evidence="7">Leaf</tissue>
    </source>
</reference>
<dbReference type="AlphaFoldDB" id="A0A9J5X978"/>
<evidence type="ECO:0000256" key="5">
    <source>
        <dbReference type="ARBA" id="ARBA00023242"/>
    </source>
</evidence>
<dbReference type="GO" id="GO:0010597">
    <property type="term" value="P:green leaf volatile biosynthetic process"/>
    <property type="evidence" value="ECO:0007669"/>
    <property type="project" value="UniProtKB-ARBA"/>
</dbReference>
<dbReference type="InterPro" id="IPR001005">
    <property type="entry name" value="SANT/Myb"/>
</dbReference>
<dbReference type="SMART" id="SM00717">
    <property type="entry name" value="SANT"/>
    <property type="match status" value="2"/>
</dbReference>
<keyword evidence="5" id="KW-0539">Nucleus</keyword>
<dbReference type="InterPro" id="IPR006447">
    <property type="entry name" value="Myb_dom_plants"/>
</dbReference>
<evidence type="ECO:0000256" key="3">
    <source>
        <dbReference type="ARBA" id="ARBA00023125"/>
    </source>
</evidence>
<comment type="caution">
    <text evidence="7">The sequence shown here is derived from an EMBL/GenBank/DDBJ whole genome shotgun (WGS) entry which is preliminary data.</text>
</comment>
<dbReference type="CDD" id="cd00167">
    <property type="entry name" value="SANT"/>
    <property type="match status" value="3"/>
</dbReference>
<dbReference type="Gene3D" id="1.10.10.60">
    <property type="entry name" value="Homeodomain-like"/>
    <property type="match status" value="3"/>
</dbReference>
<protein>
    <recommendedName>
        <fullName evidence="6">HTH myb-type domain-containing protein</fullName>
    </recommendedName>
</protein>
<evidence type="ECO:0000256" key="2">
    <source>
        <dbReference type="ARBA" id="ARBA00023015"/>
    </source>
</evidence>
<accession>A0A9J5X978</accession>
<sequence>MSTDRTCNSSFWTREEDKIFENILAIYFDDNNLFMKMEEALPGKSVDQIKDHYNILLEDIDAIDSGRAPLPNYLELQSNANQNKKEDVKRRRGTPWTEKEHMLVSVYRSFLQGLDIYGKGDWKSISRHCVKTRTSMQVATHAQKYFKRIEANKKGNRRARLKPSVLDITCVDAEFGGNSQVPFAVDMIGPACEGSQVVPDTSTESMCHRESTNAEQMTAVVGGELSGENALVNVDASSGTSGHSIPRIGSELEALLSHPMDEDNDFNLIFDVGMAPTTDAGIAPTAKIGMSGYAAAGEAPAQLPPFSPSSYFGDGVWRSLDTRPIYFNDNNLLTKMEEALPGKTVDEIKDHYNILLEDIDAIDSGGAPLPNNPEMPSNANQNTKADVEWRRGTRWIEEEHRLVSCVQFLRVYLLVFFRSLSFLQGLDIYGKGDWRSISRPRTAMQVATHAQKYFKRIEANKKRNRRARVKPSVLDITGVDAEFGGTSQVPITVDMIGPACEGSQAVPDTSTESMCHQESTNAEQMTAVVGGELSGENAFVNVDASSETSGHSIPRIGSELEALLSHPMDKDNDIDLILDVGMAPTSDAGIAPTAQTGMSGYAAAGEAPAQLPPFSPSSYFGDGVWCNLDTRR</sequence>
<dbReference type="Proteomes" id="UP000824120">
    <property type="component" value="Chromosome 9"/>
</dbReference>
<evidence type="ECO:0000313" key="7">
    <source>
        <dbReference type="EMBL" id="KAG5584386.1"/>
    </source>
</evidence>
<dbReference type="GO" id="GO:0000976">
    <property type="term" value="F:transcription cis-regulatory region binding"/>
    <property type="evidence" value="ECO:0007669"/>
    <property type="project" value="UniProtKB-ARBA"/>
</dbReference>
<evidence type="ECO:0000256" key="1">
    <source>
        <dbReference type="ARBA" id="ARBA00004123"/>
    </source>
</evidence>
<organism evidence="7 8">
    <name type="scientific">Solanum commersonii</name>
    <name type="common">Commerson's wild potato</name>
    <name type="synonym">Commerson's nightshade</name>
    <dbReference type="NCBI Taxonomy" id="4109"/>
    <lineage>
        <taxon>Eukaryota</taxon>
        <taxon>Viridiplantae</taxon>
        <taxon>Streptophyta</taxon>
        <taxon>Embryophyta</taxon>
        <taxon>Tracheophyta</taxon>
        <taxon>Spermatophyta</taxon>
        <taxon>Magnoliopsida</taxon>
        <taxon>eudicotyledons</taxon>
        <taxon>Gunneridae</taxon>
        <taxon>Pentapetalae</taxon>
        <taxon>asterids</taxon>
        <taxon>lamiids</taxon>
        <taxon>Solanales</taxon>
        <taxon>Solanaceae</taxon>
        <taxon>Solanoideae</taxon>
        <taxon>Solaneae</taxon>
        <taxon>Solanum</taxon>
    </lineage>
</organism>
<dbReference type="SUPFAM" id="SSF46689">
    <property type="entry name" value="Homeodomain-like"/>
    <property type="match status" value="3"/>
</dbReference>
<keyword evidence="4" id="KW-0804">Transcription</keyword>